<keyword evidence="8" id="KW-1185">Reference proteome</keyword>
<dbReference type="PANTHER" id="PTHR23133:SF2">
    <property type="entry name" value="IMIDAZOLEGLYCEROL-PHOSPHATE DEHYDRATASE"/>
    <property type="match status" value="1"/>
</dbReference>
<accession>C0QK01</accession>
<dbReference type="STRING" id="177437.HRM2_29400"/>
<organism evidence="7 8">
    <name type="scientific">Desulforapulum autotrophicum (strain ATCC 43914 / DSM 3382 / VKM B-1955 / HRM2)</name>
    <name type="common">Desulfobacterium autotrophicum</name>
    <dbReference type="NCBI Taxonomy" id="177437"/>
    <lineage>
        <taxon>Bacteria</taxon>
        <taxon>Pseudomonadati</taxon>
        <taxon>Thermodesulfobacteriota</taxon>
        <taxon>Desulfobacteria</taxon>
        <taxon>Desulfobacterales</taxon>
        <taxon>Desulfobacteraceae</taxon>
        <taxon>Desulforapulum</taxon>
    </lineage>
</organism>
<evidence type="ECO:0000256" key="2">
    <source>
        <dbReference type="ARBA" id="ARBA00016664"/>
    </source>
</evidence>
<dbReference type="InterPro" id="IPR020568">
    <property type="entry name" value="Ribosomal_Su5_D2-typ_SF"/>
</dbReference>
<evidence type="ECO:0000256" key="1">
    <source>
        <dbReference type="ARBA" id="ARBA00005047"/>
    </source>
</evidence>
<keyword evidence="4 6" id="KW-0368">Histidine biosynthesis</keyword>
<sequence length="156" mass="17397">MLTLFTVHGFFDLTLRARGDLEVDFHHTVEDVGIVLGQALSRALGKREGICRYGQGAVPMDEAFSRVNVDLSNRPFLVYHLPSTIRSQGPFDAYLAREFFRAFSVHGGLNLHINVDYGENEHHILESIFKALGRALNVACKRHEGFIGTLSSKGLL</sequence>
<dbReference type="Proteomes" id="UP000000442">
    <property type="component" value="Chromosome"/>
</dbReference>
<dbReference type="GO" id="GO:0005737">
    <property type="term" value="C:cytoplasm"/>
    <property type="evidence" value="ECO:0007669"/>
    <property type="project" value="UniProtKB-SubCell"/>
</dbReference>
<dbReference type="eggNOG" id="COG0131">
    <property type="taxonomic scope" value="Bacteria"/>
</dbReference>
<dbReference type="UniPathway" id="UPA00031">
    <property type="reaction ID" value="UER00011"/>
</dbReference>
<dbReference type="Gene3D" id="3.30.230.40">
    <property type="entry name" value="Imidazole glycerol phosphate dehydratase, domain 1"/>
    <property type="match status" value="2"/>
</dbReference>
<dbReference type="KEGG" id="dat:HRM2_29400"/>
<evidence type="ECO:0000256" key="4">
    <source>
        <dbReference type="ARBA" id="ARBA00023102"/>
    </source>
</evidence>
<evidence type="ECO:0000256" key="3">
    <source>
        <dbReference type="ARBA" id="ARBA00022605"/>
    </source>
</evidence>
<reference evidence="7 8" key="1">
    <citation type="journal article" date="2009" name="Environ. Microbiol.">
        <title>Genome sequence of Desulfobacterium autotrophicum HRM2, a marine sulfate reducer oxidizing organic carbon completely to carbon dioxide.</title>
        <authorList>
            <person name="Strittmatter A.W."/>
            <person name="Liesegang H."/>
            <person name="Rabus R."/>
            <person name="Decker I."/>
            <person name="Amann J."/>
            <person name="Andres S."/>
            <person name="Henne A."/>
            <person name="Fricke W.F."/>
            <person name="Martinez-Arias R."/>
            <person name="Bartels D."/>
            <person name="Goesmann A."/>
            <person name="Krause L."/>
            <person name="Puehler A."/>
            <person name="Klenk H.P."/>
            <person name="Richter M."/>
            <person name="Schuler M."/>
            <person name="Gloeckner F.O."/>
            <person name="Meyerdierks A."/>
            <person name="Gottschalk G."/>
            <person name="Amann R."/>
        </authorList>
    </citation>
    <scope>NUCLEOTIDE SEQUENCE [LARGE SCALE GENOMIC DNA]</scope>
    <source>
        <strain evidence="8">ATCC 43914 / DSM 3382 / HRM2</strain>
    </source>
</reference>
<dbReference type="HOGENOM" id="CLU_044308_2_0_7"/>
<dbReference type="CDD" id="cd07914">
    <property type="entry name" value="IGPD"/>
    <property type="match status" value="1"/>
</dbReference>
<dbReference type="SUPFAM" id="SSF54211">
    <property type="entry name" value="Ribosomal protein S5 domain 2-like"/>
    <property type="match status" value="2"/>
</dbReference>
<dbReference type="InterPro" id="IPR020565">
    <property type="entry name" value="ImidazoleglycerP_deHydtase_CS"/>
</dbReference>
<dbReference type="InterPro" id="IPR038494">
    <property type="entry name" value="IGPD_sf"/>
</dbReference>
<dbReference type="Pfam" id="PF00475">
    <property type="entry name" value="IGPD"/>
    <property type="match status" value="1"/>
</dbReference>
<dbReference type="PANTHER" id="PTHR23133">
    <property type="entry name" value="IMIDAZOLEGLYCEROL-PHOSPHATE DEHYDRATASE HIS7"/>
    <property type="match status" value="1"/>
</dbReference>
<dbReference type="PROSITE" id="PS00954">
    <property type="entry name" value="IGP_DEHYDRATASE_1"/>
    <property type="match status" value="1"/>
</dbReference>
<gene>
    <name evidence="7" type="primary">hisB</name>
    <name evidence="7" type="ordered locus">HRM2_29400</name>
</gene>
<protein>
    <recommendedName>
        <fullName evidence="2 6">Imidazoleglycerol-phosphate dehydratase</fullName>
        <ecNumber evidence="6">4.2.1.19</ecNumber>
    </recommendedName>
</protein>
<dbReference type="EMBL" id="CP001087">
    <property type="protein sequence ID" value="ACN16027.1"/>
    <property type="molecule type" value="Genomic_DNA"/>
</dbReference>
<evidence type="ECO:0000256" key="6">
    <source>
        <dbReference type="RuleBase" id="RU000599"/>
    </source>
</evidence>
<comment type="pathway">
    <text evidence="1 6">Amino-acid biosynthesis; L-histidine biosynthesis; L-histidine from 5-phospho-alpha-D-ribose 1-diphosphate: step 6/9.</text>
</comment>
<proteinExistence type="inferred from homology"/>
<comment type="subcellular location">
    <subcellularLocation>
        <location evidence="6">Cytoplasm</location>
    </subcellularLocation>
</comment>
<comment type="catalytic activity">
    <reaction evidence="6">
        <text>D-erythro-1-(imidazol-4-yl)glycerol 3-phosphate = 3-(imidazol-4-yl)-2-oxopropyl phosphate + H2O</text>
        <dbReference type="Rhea" id="RHEA:11040"/>
        <dbReference type="ChEBI" id="CHEBI:15377"/>
        <dbReference type="ChEBI" id="CHEBI:57766"/>
        <dbReference type="ChEBI" id="CHEBI:58278"/>
        <dbReference type="EC" id="4.2.1.19"/>
    </reaction>
</comment>
<dbReference type="EC" id="4.2.1.19" evidence="6"/>
<dbReference type="InterPro" id="IPR000807">
    <property type="entry name" value="ImidazoleglycerolP_deHydtase"/>
</dbReference>
<dbReference type="AlphaFoldDB" id="C0QK01"/>
<comment type="similarity">
    <text evidence="6">Belongs to the imidazoleglycerol-phosphate dehydratase family.</text>
</comment>
<dbReference type="GO" id="GO:0004424">
    <property type="term" value="F:imidazoleglycerol-phosphate dehydratase activity"/>
    <property type="evidence" value="ECO:0007669"/>
    <property type="project" value="UniProtKB-EC"/>
</dbReference>
<keyword evidence="5 6" id="KW-0456">Lyase</keyword>
<keyword evidence="3" id="KW-0028">Amino-acid biosynthesis</keyword>
<dbReference type="FunFam" id="3.30.230.40:FF:000001">
    <property type="entry name" value="Imidazoleglycerol-phosphate dehydratase HisB"/>
    <property type="match status" value="1"/>
</dbReference>
<name>C0QK01_DESAH</name>
<evidence type="ECO:0000313" key="7">
    <source>
        <dbReference type="EMBL" id="ACN16027.1"/>
    </source>
</evidence>
<evidence type="ECO:0000313" key="8">
    <source>
        <dbReference type="Proteomes" id="UP000000442"/>
    </source>
</evidence>
<dbReference type="GO" id="GO:0000105">
    <property type="term" value="P:L-histidine biosynthetic process"/>
    <property type="evidence" value="ECO:0007669"/>
    <property type="project" value="UniProtKB-UniPathway"/>
</dbReference>
<evidence type="ECO:0000256" key="5">
    <source>
        <dbReference type="ARBA" id="ARBA00023239"/>
    </source>
</evidence>
<dbReference type="PROSITE" id="PS00955">
    <property type="entry name" value="IGP_DEHYDRATASE_2"/>
    <property type="match status" value="1"/>
</dbReference>